<dbReference type="KEGG" id="mgra:A4G16_05770"/>
<dbReference type="RefSeq" id="WP_165889107.1">
    <property type="nucleotide sequence ID" value="NZ_CP015030.1"/>
</dbReference>
<dbReference type="EMBL" id="CP015030">
    <property type="protein sequence ID" value="QIM66914.1"/>
    <property type="molecule type" value="Genomic_DNA"/>
</dbReference>
<organism evidence="2 3">
    <name type="scientific">Mannheimia granulomatis</name>
    <dbReference type="NCBI Taxonomy" id="85402"/>
    <lineage>
        <taxon>Bacteria</taxon>
        <taxon>Pseudomonadati</taxon>
        <taxon>Pseudomonadota</taxon>
        <taxon>Gammaproteobacteria</taxon>
        <taxon>Pasteurellales</taxon>
        <taxon>Pasteurellaceae</taxon>
        <taxon>Mannheimia</taxon>
    </lineage>
</organism>
<reference evidence="2 3" key="1">
    <citation type="submission" date="2016-03" db="EMBL/GenBank/DDBJ databases">
        <authorList>
            <person name="Bojesen A.M."/>
            <person name="Planet P."/>
            <person name="Hansen M.J."/>
        </authorList>
    </citation>
    <scope>NUCLEOTIDE SEQUENCE [LARGE SCALE GENOMIC DNA]</scope>
    <source>
        <strain evidence="2 3">B 234/94</strain>
    </source>
</reference>
<evidence type="ECO:0000313" key="3">
    <source>
        <dbReference type="Proteomes" id="UP000501366"/>
    </source>
</evidence>
<dbReference type="Proteomes" id="UP000501366">
    <property type="component" value="Chromosome"/>
</dbReference>
<sequence>MVTHTVIVADRGRDNITVYTKEPAFFVIADRNDFNALKDLEEANKAGIYILLGENRRYVGQASGKIYDRLAKHIKDQDKEWCNKIIFFGREDGHLDKSQTDYLEKFLINEFKKTDLKLDNVTIGNTSYIDKTSKIKARNVFDIVQEIMDEVAHINIFESETEENNSVLEENKCYIELADGTRISGKSFRDNQRTFFNYLLKDPKYRGLVENYIKNGKPTLTHCVGSEPCYRPNGMAYTTKLEEGIYVYTHSSTAQRRKAIQDFADSVGLKITFHWE</sequence>
<dbReference type="CDD" id="cd10447">
    <property type="entry name" value="GIY-YIG_unchar_2"/>
    <property type="match status" value="1"/>
</dbReference>
<accession>A0A6G8JIR2</accession>
<protein>
    <submittedName>
        <fullName evidence="2">Methionine sulfoxide reductase</fullName>
    </submittedName>
</protein>
<dbReference type="AlphaFoldDB" id="A0A6G8JIR2"/>
<feature type="domain" description="GIY-YIG" evidence="1">
    <location>
        <begin position="44"/>
        <end position="118"/>
    </location>
</feature>
<dbReference type="InterPro" id="IPR000305">
    <property type="entry name" value="GIY-YIG_endonuc"/>
</dbReference>
<gene>
    <name evidence="2" type="ORF">A4G16_05770</name>
</gene>
<name>A0A6G8JIR2_9PAST</name>
<proteinExistence type="predicted"/>
<evidence type="ECO:0000313" key="2">
    <source>
        <dbReference type="EMBL" id="QIM66914.1"/>
    </source>
</evidence>
<evidence type="ECO:0000259" key="1">
    <source>
        <dbReference type="PROSITE" id="PS50164"/>
    </source>
</evidence>
<dbReference type="PROSITE" id="PS50164">
    <property type="entry name" value="GIY_YIG"/>
    <property type="match status" value="1"/>
</dbReference>